<dbReference type="Proteomes" id="UP000316855">
    <property type="component" value="Chromosome"/>
</dbReference>
<evidence type="ECO:0000313" key="1">
    <source>
        <dbReference type="EMBL" id="QDT92821.1"/>
    </source>
</evidence>
<evidence type="ECO:0008006" key="3">
    <source>
        <dbReference type="Google" id="ProtNLM"/>
    </source>
</evidence>
<dbReference type="Pfam" id="PF13646">
    <property type="entry name" value="HEAT_2"/>
    <property type="match status" value="1"/>
</dbReference>
<dbReference type="KEGG" id="gax:Pan161_44920"/>
<proteinExistence type="predicted"/>
<dbReference type="InterPro" id="IPR011989">
    <property type="entry name" value="ARM-like"/>
</dbReference>
<protein>
    <recommendedName>
        <fullName evidence="3">HEAT repeat protein</fullName>
    </recommendedName>
</protein>
<gene>
    <name evidence="1" type="ORF">Pan161_44920</name>
</gene>
<dbReference type="RefSeq" id="WP_145230783.1">
    <property type="nucleotide sequence ID" value="NZ_CP036343.1"/>
</dbReference>
<name>A0A517VII8_9PLAN</name>
<reference evidence="1 2" key="1">
    <citation type="submission" date="2019-02" db="EMBL/GenBank/DDBJ databases">
        <title>Deep-cultivation of Planctomycetes and their phenomic and genomic characterization uncovers novel biology.</title>
        <authorList>
            <person name="Wiegand S."/>
            <person name="Jogler M."/>
            <person name="Boedeker C."/>
            <person name="Pinto D."/>
            <person name="Vollmers J."/>
            <person name="Rivas-Marin E."/>
            <person name="Kohn T."/>
            <person name="Peeters S.H."/>
            <person name="Heuer A."/>
            <person name="Rast P."/>
            <person name="Oberbeckmann S."/>
            <person name="Bunk B."/>
            <person name="Jeske O."/>
            <person name="Meyerdierks A."/>
            <person name="Storesund J.E."/>
            <person name="Kallscheuer N."/>
            <person name="Luecker S."/>
            <person name="Lage O.M."/>
            <person name="Pohl T."/>
            <person name="Merkel B.J."/>
            <person name="Hornburger P."/>
            <person name="Mueller R.-W."/>
            <person name="Bruemmer F."/>
            <person name="Labrenz M."/>
            <person name="Spormann A.M."/>
            <person name="Op den Camp H."/>
            <person name="Overmann J."/>
            <person name="Amann R."/>
            <person name="Jetten M.S.M."/>
            <person name="Mascher T."/>
            <person name="Medema M.H."/>
            <person name="Devos D.P."/>
            <person name="Kaster A.-K."/>
            <person name="Ovreas L."/>
            <person name="Rohde M."/>
            <person name="Galperin M.Y."/>
            <person name="Jogler C."/>
        </authorList>
    </citation>
    <scope>NUCLEOTIDE SEQUENCE [LARGE SCALE GENOMIC DNA]</scope>
    <source>
        <strain evidence="1 2">Pan161</strain>
    </source>
</reference>
<dbReference type="SUPFAM" id="SSF48371">
    <property type="entry name" value="ARM repeat"/>
    <property type="match status" value="1"/>
</dbReference>
<accession>A0A517VII8</accession>
<dbReference type="EMBL" id="CP036343">
    <property type="protein sequence ID" value="QDT92821.1"/>
    <property type="molecule type" value="Genomic_DNA"/>
</dbReference>
<keyword evidence="2" id="KW-1185">Reference proteome</keyword>
<evidence type="ECO:0000313" key="2">
    <source>
        <dbReference type="Proteomes" id="UP000316855"/>
    </source>
</evidence>
<dbReference type="Gene3D" id="1.25.10.10">
    <property type="entry name" value="Leucine-rich Repeat Variant"/>
    <property type="match status" value="1"/>
</dbReference>
<dbReference type="InterPro" id="IPR016024">
    <property type="entry name" value="ARM-type_fold"/>
</dbReference>
<sequence length="159" mass="17688">MNENNVVRLCTELLWGCSEESLNDSSAPMPPYLLDVYSRINTAKELANHPMSIMVEAALLRSALTANEDDRIRIESVQQLLNIGSPFAEVVLFGLLFDEDEEIRQTAVEGLVLIQSKNMELALSIISDDEFTEIPDTVRKALAGNHDSIKIYNLDPPPS</sequence>
<dbReference type="AlphaFoldDB" id="A0A517VII8"/>
<organism evidence="1 2">
    <name type="scientific">Gimesia algae</name>
    <dbReference type="NCBI Taxonomy" id="2527971"/>
    <lineage>
        <taxon>Bacteria</taxon>
        <taxon>Pseudomonadati</taxon>
        <taxon>Planctomycetota</taxon>
        <taxon>Planctomycetia</taxon>
        <taxon>Planctomycetales</taxon>
        <taxon>Planctomycetaceae</taxon>
        <taxon>Gimesia</taxon>
    </lineage>
</organism>